<dbReference type="InterPro" id="IPR000421">
    <property type="entry name" value="FA58C"/>
</dbReference>
<dbReference type="SMART" id="SM00041">
    <property type="entry name" value="CT"/>
    <property type="match status" value="1"/>
</dbReference>
<dbReference type="InterPro" id="IPR050780">
    <property type="entry name" value="Mucin_vWF_Thrombospondin_sf"/>
</dbReference>
<proteinExistence type="inferred from homology"/>
<feature type="domain" description="VWFD" evidence="18">
    <location>
        <begin position="3525"/>
        <end position="3710"/>
    </location>
</feature>
<keyword evidence="6" id="KW-0186">Copper</keyword>
<dbReference type="EMBL" id="CAXIEN010000091">
    <property type="protein sequence ID" value="CAL1276207.1"/>
    <property type="molecule type" value="Genomic_DNA"/>
</dbReference>
<dbReference type="CDD" id="cd00057">
    <property type="entry name" value="FA58C"/>
    <property type="match status" value="3"/>
</dbReference>
<dbReference type="CDD" id="cd19941">
    <property type="entry name" value="TIL"/>
    <property type="match status" value="5"/>
</dbReference>
<dbReference type="PANTHER" id="PTHR11339:SF386">
    <property type="entry name" value="HEMOLECTIN, ISOFORM A"/>
    <property type="match status" value="1"/>
</dbReference>
<feature type="domain" description="VWFD" evidence="18">
    <location>
        <begin position="243"/>
        <end position="418"/>
    </location>
</feature>
<dbReference type="PROSITE" id="PS01286">
    <property type="entry name" value="FA58C_2"/>
    <property type="match status" value="1"/>
</dbReference>
<evidence type="ECO:0008006" key="21">
    <source>
        <dbReference type="Google" id="ProtNLM"/>
    </source>
</evidence>
<feature type="compositionally biased region" description="Polar residues" evidence="12">
    <location>
        <begin position="2426"/>
        <end position="2446"/>
    </location>
</feature>
<organism evidence="19 20">
    <name type="scientific">Larinioides sclopetarius</name>
    <dbReference type="NCBI Taxonomy" id="280406"/>
    <lineage>
        <taxon>Eukaryota</taxon>
        <taxon>Metazoa</taxon>
        <taxon>Ecdysozoa</taxon>
        <taxon>Arthropoda</taxon>
        <taxon>Chelicerata</taxon>
        <taxon>Arachnida</taxon>
        <taxon>Araneae</taxon>
        <taxon>Araneomorphae</taxon>
        <taxon>Entelegynae</taxon>
        <taxon>Araneoidea</taxon>
        <taxon>Araneidae</taxon>
        <taxon>Larinioides</taxon>
    </lineage>
</organism>
<feature type="signal peptide" evidence="13">
    <location>
        <begin position="1"/>
        <end position="30"/>
    </location>
</feature>
<evidence type="ECO:0000313" key="20">
    <source>
        <dbReference type="Proteomes" id="UP001497382"/>
    </source>
</evidence>
<dbReference type="Gene3D" id="2.10.25.10">
    <property type="entry name" value="Laminin"/>
    <property type="match status" value="5"/>
</dbReference>
<dbReference type="SMART" id="SM00192">
    <property type="entry name" value="LDLa"/>
    <property type="match status" value="1"/>
</dbReference>
<name>A0AAV2A039_9ARAC</name>
<evidence type="ECO:0000259" key="16">
    <source>
        <dbReference type="PROSITE" id="PS50026"/>
    </source>
</evidence>
<evidence type="ECO:0000256" key="8">
    <source>
        <dbReference type="ARBA" id="ARBA00023180"/>
    </source>
</evidence>
<evidence type="ECO:0000256" key="3">
    <source>
        <dbReference type="ARBA" id="ARBA00022525"/>
    </source>
</evidence>
<dbReference type="InterPro" id="IPR002172">
    <property type="entry name" value="LDrepeatLR_classA_rpt"/>
</dbReference>
<sequence>MVTTSSFFPNNLRIIIFVVFCISCFQRAFSEQHADNEHDELGMMAAHEFDEVEICSDPPPPQHANMHCSKHKTRKNKYVCRAKCKQGFQFPDGTLTDRHMCDLTSGKWNKFEFLDCIHICNPPCKNGGACSEEKHCICTPEYRGDQCQYELSLCDPTLGLHVSGEWICNSSHEDTRCVLKCPQGTRYEAQPAELYICSLDGTWTPSFAPKCIPINAIEPPRSMPLILSPDSGQPTRSKVPATTVCSTWSSNHYRTFDGAIYSFSSPCTYLFSKDCEQDTFAIHVQNGEPCSSWTSCTTAIIIYIGSEEYVLKGSEEGAYILNQGQKYEVPTAVDGLLLQMLSEFVTVSSPLGFKLKWNLKNTILFEVSTPLKNRTCGLCGKFDGLVMNDFGTSDGSITDSVESFVDSWAMENLGEKCEGKAVVKDACSESTDKVEEAEANCKIIFNDKFSMCHELVNPNPYFETCRMDYCACESGVSCHCSSLAEYFRECFRLGGLIPGGWRSNDLCPLSCPFGMVYSDCGSSCPQTCRGTVYDCEDDRCVDGCHCPEGTVLQNFQCIEKSSCPCLHNEKEYHNGERIIQDCNACECSAGKWQCTQEQCGARCSSTGDPHYITFDGYSYEYLGSCPYYLVYNENFNVVQEYGPCTSQSGTDAAADSMFCTQSITIEYGGGLLVLKPGMEITFNFSPVDLPFSEMGISAAMATDTFLKVRLENGLSVLWDGKNRIYIDAPPSLYEQTMGLCGTFNHNQNDDFMTPEMDVEADVATFASRWQASDKCFRRARRSMRQAPCEMQPQKLAEADQLCYTLKSGLFQNCHGEVDPYSFYKNCISDLCMCGENLEDCLCPILADYSLNCARKGIMLDWINQVPICQPHCSGGQVYKECGDPCTSTCAAIASEIECDSQCVQGCICPDGTALNNEGFCIAIDQCPCLFEGKEFPSSDIIVQGNDICKCLNAKWECRPGSEGELMALKPDIELSARSSHADKCLEEYNEEYTDCAEPCPRTCQNYHLPPKCQAEHCLPGCRCKEGFIFDSELQKCVEVSQCGCIHGNRRYNEGETIKQSCNLCTCRNGQWQCTEKVCPGICTAWGESHFKTYDGRIFDFHGECEYILSKGKMSGASYSLIVQNVPCGTSGITCSKSFTLDLGPLTQTRGDTNEVIAEEEKLILTKNDPLPKMSLKSRFVVLESGLFVLVYTDIGVTLRWDRGTRIYVTLDPKWRNRVNGLCGNFNDDQADDFLTPFGGVPEARASIFADSWKIQEFCPGPVEIQDTCAVHPERKGWAQQKCGILKSDVFEPCRTAVAMEPFYERCVFDSCGCDMGGDCDCLCTAIAAYAQECSIQGVSIRWRSQELCPIQCEECATYDSCIPSCPKKTCENEYRYSRIEDACSNDFCVEGCNPKSCPAGQIYNNEVEYKCIPEVDCVVPCLEVNGVIYNEGDRVTDLEVADPCQSCHCHRGSIQCTGSKCIKEQPLLPCLKTGWTPWMNTPSFVGGDFEELTSPALKTTYEEFCGFANMTIIECRVAETKISAQEAGQNVVCELPTGLICRDIDQDARICEDYEIRMFCDCGPMIETTTLPLATTPLITQPPECHANGWTAWMSSVVPNEQGEFETLERLRVNHIFCANNEIDDIECRSTKSWKYVTEDTNDIICNKKVGFICKGLYCDDFEVRVHCYCGPEETTPLVIPETTTVVPKCQSEWTKFYDVDNPSVNDGSDYESKINIEEKEGTICEGRTITNVECKTYINGEYVDYSSLNLFGLKCSKNTGFICETSLIGEVCPNFMVRFYCSCEPFEEVYRIPVTTTTTTTTPVPIQPIPVECGWTPWINMDSPEVGENDDGDIEDLATIQYLYKTCGGKDLVDIECRMARTLHSYELSQQKNLKCDLEHGFICHNQEQEGKCFDYEIRFLCMYDWCYPKTAPPTTSTTTTPPPTTTANPCPEGQVYDECAYNCSQTCSSFTHEMRERCSVVQNDCIAACRPIDGCQLPYVWRDYFHCVPTDECPCVYTDDNTQEVVTVGPKDVVTKACEKCQCLEGNLHCEILPSCGVPPERRDRIIHNITQEDCWTQWISIDNPSKGPGDLEKIGEFRNRFEFCSDPVKIECQTIESKQKSSEVGQNVICNLQTGLVCWNKENEPEGCYDYEIRFYCPCPTLPPPTTTLPPPTLEPGLCVYGWTEWYNNHYPDGRGDYESIQSSRVNHVFCANDMVTAIECRKAGSLETGLLQRGVECDLQVGLICRQEFLGEQESCWDYEVRFFCECPTPAPITYEVTTTTTEPPLLKSCSYWSPWINDHHPNAGKSGTKTGVKGGGGTFIPGDREVVTPVKLRRDYKFCLDGIITNIECQEAITGLDYTQTGDNKLACNIKGGFRCRGKDQPGKICKDYKIRYYCACEITTSSTVKITTPVKTTTPVIHLEPCTVYYNVIDGPKPIPDSQLRASTSKSPESGPQSARLSSISTTRSAGAWIAGEIDDRQYIEVDLGFVQPIFGVVTKGRHGHPEWVKSYKVFYSRDGSGYAFVSEDGSNPQIFTGNFDSQTPIEHIFKNPFEARFVKIQPLTFQKEIALRFDVLGCAEGMTTPPAYTTIAPICTAEMGLRNGTIKDLQVTTSSDRNPSSDGRYVRLKTIQTEDHAGGWVAGELDENQFVQVDFVTPHEISGVKIQGRDSVPQWITAFIVSYSQDGISWDYITDITGSEKKIFSGNYDSDTIVEVYFPYPIRTRFIRINPAGWENWIALRLEILGCFEPDKVLANLSTTVEPQYIEACFEPMGLENHQLPDTLISASSSAGPGSDETRLRLNTHSDERGTGGWIAHKDDYKPIILIDFTGERNLTAIETQGLEDEDYWVMSYYVHYSSDNVTWEKAYSAETGNWVFDGNRDRDSRKLHRFTEMITARFLKVTIVDYHTWAALRMEVYGCFIPYGVVTMPPPILPTETEFCTILGPWLSLSDPASNAYGDEERMDQIIAASKICGNPFEIECRSTVTKKDYSETGQVVTCDTQQGLLCLNTNQYSGMCYNYEVRIKCWTCEAETTTTARPLVVCPEVPEPLKESCPMSCPDLHSCDGYGCVPDVDCPCFRDGKKFYPPNLMVTKNCEKCECVIGGYSICRPIECPSCLPGQKSEMDEYCNCRCLGCPDGTITCPTNGACVSESQWCDGREDCPDDEINCPTTPPPATTTTTMAPTTTTEAPIICTTEYAEATNTCEMVSNMFETFDSLSYQYDICDHLLMREKYENLYSVTVHKTCSPDNANSCDRYLIITVDGVVLKIGPGMDDVTVQDTRVSVANLYIVSRRFQDFELQKKGKFLVFSSRKYHFDVVWDGLQDARLIVSDCLMNQVIGMCGFYNRKVEDDRSTPDGTIVKTNQEFGDSWSKGSPERCIPPSCPEVYMKKAIATCQVLQDELFSTACADYLKMQSRVETCINYMCECLQRTTLDARSSSDVFYDIYDTGNCKCQALESFVEACEAVKREPVLNWRLEYDCTPECPPGMEWQDCGLGCELTCDNYREKDSLCSADCTPGCYCPTGTVRHHDKCVKPKMCQDCVCRGHGDPNYITFDGRYYAFQGNCTYVLAQHLTSDDQIMNFRILVTNVECPEEPHTSCAAGLQIFWNGHTIEKFKDKPVYLDNVPINKEDSPLDRDGISIAYIPRKSTIIHIKAINLAVRYFDQMYGFNIELPAFFYYNKTEGLCGVCNFIQSDDLYHKDGYVTEDIEDFAYSWLVEPTTREQCTLERVVVPPPPPGICNFTISPCEIFLDPSLYSKSCQNDVTYSQKPEASMCRSKFQYAQQCCERGVSLVEWLKMSGCESSCPEGMFFECTSACQKTCENYKTFHENDCDLMPLYTCRCPEGQVMKLGQCVDAIVCETCDALGHIVGDVWKNGPCEQCECMPDLSTRCTVIECPEAPICDEKQTLKKRDQSPDSCCAVYDCVEEVAEVTCPESKLQNCSEGQTNVVSHENGCPVYKCECKMELCPPVTQPRLEEGEITSIEQEGCCPHYRVDCYPEKCSLPPLCGPGFKVSTYEGKCCLKYTCVPKKNVCIYRYKYDVLDGAQVTLPAEESPEVEFEGGSSWQDGLCRKCRCSTENGVSQYSCSEELCPKLEELPDSEKYVREIIPVPGACCPHYRRSACKMNEIVYQIEEEWPSPDGDPCKSYKCVEHEGEAGILEKRIRCDRNCPSFAEYVEPTPESGKCCGMCKPTACEENGISYQNGQIWNSITKPCFKAECFVNENGTQIVYRGQSCPVMPDNCPAENVKSDPKGCCTYCKKPTESCAAVQVPIHETRQFFGFIDAQKGFCTNDEPLEDLTKCSGKCTVESEFSKLIGDFESVCNCCLPKTTESRPIVLQCEDGTTLEKIYQQPLSCKCTSCSGTDRSLETMNQIESV</sequence>
<feature type="domain" description="F5/8 type C" evidence="15">
    <location>
        <begin position="2752"/>
        <end position="2903"/>
    </location>
</feature>
<dbReference type="SMART" id="SM00214">
    <property type="entry name" value="VWC"/>
    <property type="match status" value="5"/>
</dbReference>
<dbReference type="Pfam" id="PF13330">
    <property type="entry name" value="Mucin2_WxxW"/>
    <property type="match status" value="8"/>
</dbReference>
<feature type="disulfide bond" evidence="10">
    <location>
        <begin position="138"/>
        <end position="147"/>
    </location>
</feature>
<dbReference type="Pfam" id="PF01826">
    <property type="entry name" value="TIL"/>
    <property type="match status" value="4"/>
</dbReference>
<evidence type="ECO:0000256" key="12">
    <source>
        <dbReference type="SAM" id="MobiDB-lite"/>
    </source>
</evidence>
<feature type="disulfide bond" evidence="9">
    <location>
        <begin position="4285"/>
        <end position="4339"/>
    </location>
</feature>
<dbReference type="GO" id="GO:0031012">
    <property type="term" value="C:extracellular matrix"/>
    <property type="evidence" value="ECO:0007669"/>
    <property type="project" value="TreeGrafter"/>
</dbReference>
<evidence type="ECO:0000259" key="14">
    <source>
        <dbReference type="PROSITE" id="PS01225"/>
    </source>
</evidence>
<dbReference type="FunFam" id="2.60.120.260:FF:000016">
    <property type="entry name" value="Contactin-associated protein-like 4 isoform 1"/>
    <property type="match status" value="1"/>
</dbReference>
<gene>
    <name evidence="19" type="ORF">LARSCL_LOCUS8505</name>
</gene>
<dbReference type="InterPro" id="IPR000742">
    <property type="entry name" value="EGF"/>
</dbReference>
<dbReference type="SMART" id="SM00215">
    <property type="entry name" value="VWC_out"/>
    <property type="match status" value="3"/>
</dbReference>
<dbReference type="InterPro" id="IPR000436">
    <property type="entry name" value="Sushi_SCR_CCP_dom"/>
</dbReference>
<dbReference type="SMART" id="SM00832">
    <property type="entry name" value="C8"/>
    <property type="match status" value="3"/>
</dbReference>
<evidence type="ECO:0000256" key="9">
    <source>
        <dbReference type="PROSITE-ProRule" id="PRU00039"/>
    </source>
</evidence>
<comment type="subcellular location">
    <subcellularLocation>
        <location evidence="1">Secreted</location>
        <location evidence="1">Extracellular space</location>
    </subcellularLocation>
</comment>
<evidence type="ECO:0000259" key="17">
    <source>
        <dbReference type="PROSITE" id="PS50923"/>
    </source>
</evidence>
<dbReference type="InterPro" id="IPR001846">
    <property type="entry name" value="VWF_type-D"/>
</dbReference>
<dbReference type="GO" id="GO:0007399">
    <property type="term" value="P:nervous system development"/>
    <property type="evidence" value="ECO:0007669"/>
    <property type="project" value="UniProtKB-ARBA"/>
</dbReference>
<dbReference type="SUPFAM" id="SSF57603">
    <property type="entry name" value="FnI-like domain"/>
    <property type="match status" value="1"/>
</dbReference>
<feature type="domain" description="F5/8 type C" evidence="15">
    <location>
        <begin position="2578"/>
        <end position="2730"/>
    </location>
</feature>
<dbReference type="Pfam" id="PF00094">
    <property type="entry name" value="VWD"/>
    <property type="match status" value="5"/>
</dbReference>
<keyword evidence="5" id="KW-0677">Repeat</keyword>
<dbReference type="PROSITE" id="PS50022">
    <property type="entry name" value="FA58C_3"/>
    <property type="match status" value="3"/>
</dbReference>
<dbReference type="Proteomes" id="UP001497382">
    <property type="component" value="Unassembled WGS sequence"/>
</dbReference>
<evidence type="ECO:0000256" key="2">
    <source>
        <dbReference type="ARBA" id="ARBA00009456"/>
    </source>
</evidence>
<dbReference type="PROSITE" id="PS01208">
    <property type="entry name" value="VWFC_1"/>
    <property type="match status" value="1"/>
</dbReference>
<dbReference type="SMART" id="SM00216">
    <property type="entry name" value="VWD"/>
    <property type="match status" value="5"/>
</dbReference>
<dbReference type="Pfam" id="PF00754">
    <property type="entry name" value="F5_F8_type_C"/>
    <property type="match status" value="3"/>
</dbReference>
<dbReference type="PANTHER" id="PTHR11339">
    <property type="entry name" value="EXTRACELLULAR MATRIX GLYCOPROTEIN RELATED"/>
    <property type="match status" value="1"/>
</dbReference>
<dbReference type="InterPro" id="IPR036084">
    <property type="entry name" value="Ser_inhib-like_sf"/>
</dbReference>
<evidence type="ECO:0000259" key="18">
    <source>
        <dbReference type="PROSITE" id="PS51233"/>
    </source>
</evidence>
<feature type="domain" description="CTCK" evidence="14">
    <location>
        <begin position="4249"/>
        <end position="4345"/>
    </location>
</feature>
<dbReference type="CDD" id="cd00112">
    <property type="entry name" value="LDLa"/>
    <property type="match status" value="1"/>
</dbReference>
<keyword evidence="11" id="KW-0768">Sushi</keyword>
<feature type="disulfide bond" evidence="10">
    <location>
        <begin position="120"/>
        <end position="130"/>
    </location>
</feature>
<dbReference type="PROSITE" id="PS50026">
    <property type="entry name" value="EGF_3"/>
    <property type="match status" value="1"/>
</dbReference>
<dbReference type="Pfam" id="PF08742">
    <property type="entry name" value="C8"/>
    <property type="match status" value="4"/>
</dbReference>
<keyword evidence="4 13" id="KW-0732">Signal</keyword>
<dbReference type="GO" id="GO:0005615">
    <property type="term" value="C:extracellular space"/>
    <property type="evidence" value="ECO:0007669"/>
    <property type="project" value="TreeGrafter"/>
</dbReference>
<dbReference type="InterPro" id="IPR025155">
    <property type="entry name" value="WxxW_domain"/>
</dbReference>
<dbReference type="PROSITE" id="PS51233">
    <property type="entry name" value="VWFD"/>
    <property type="match status" value="5"/>
</dbReference>
<keyword evidence="20" id="KW-1185">Reference proteome</keyword>
<dbReference type="SUPFAM" id="SSF57567">
    <property type="entry name" value="Serine protease inhibitors"/>
    <property type="match status" value="5"/>
</dbReference>
<evidence type="ECO:0000256" key="6">
    <source>
        <dbReference type="ARBA" id="ARBA00023008"/>
    </source>
</evidence>
<dbReference type="Pfam" id="PF23244">
    <property type="entry name" value="VWF"/>
    <property type="match status" value="1"/>
</dbReference>
<dbReference type="Gene3D" id="2.10.70.10">
    <property type="entry name" value="Complement Module, domain 1"/>
    <property type="match status" value="1"/>
</dbReference>
<feature type="domain" description="VWFD" evidence="18">
    <location>
        <begin position="1080"/>
        <end position="1259"/>
    </location>
</feature>
<comment type="caution">
    <text evidence="19">The sequence shown here is derived from an EMBL/GenBank/DDBJ whole genome shotgun (WGS) entry which is preliminary data.</text>
</comment>
<evidence type="ECO:0000313" key="19">
    <source>
        <dbReference type="EMBL" id="CAL1276207.1"/>
    </source>
</evidence>
<dbReference type="PROSITE" id="PS00022">
    <property type="entry name" value="EGF_1"/>
    <property type="match status" value="1"/>
</dbReference>
<reference evidence="19 20" key="1">
    <citation type="submission" date="2024-04" db="EMBL/GenBank/DDBJ databases">
        <authorList>
            <person name="Rising A."/>
            <person name="Reimegard J."/>
            <person name="Sonavane S."/>
            <person name="Akerstrom W."/>
            <person name="Nylinder S."/>
            <person name="Hedman E."/>
            <person name="Kallberg Y."/>
        </authorList>
    </citation>
    <scope>NUCLEOTIDE SEQUENCE [LARGE SCALE GENOMIC DNA]</scope>
</reference>
<dbReference type="FunFam" id="2.10.25.10:FF:000674">
    <property type="entry name" value="Mucin-2"/>
    <property type="match status" value="1"/>
</dbReference>
<dbReference type="InterPro" id="IPR001007">
    <property type="entry name" value="VWF_dom"/>
</dbReference>
<evidence type="ECO:0000256" key="5">
    <source>
        <dbReference type="ARBA" id="ARBA00022737"/>
    </source>
</evidence>
<feature type="chain" id="PRO_5043505899" description="Hemolectin" evidence="13">
    <location>
        <begin position="31"/>
        <end position="4360"/>
    </location>
</feature>
<evidence type="ECO:0000256" key="11">
    <source>
        <dbReference type="PROSITE-ProRule" id="PRU00302"/>
    </source>
</evidence>
<dbReference type="InterPro" id="IPR008979">
    <property type="entry name" value="Galactose-bd-like_sf"/>
</dbReference>
<protein>
    <recommendedName>
        <fullName evidence="21">Hemolectin</fullName>
    </recommendedName>
</protein>
<dbReference type="SUPFAM" id="SSF49785">
    <property type="entry name" value="Galactose-binding domain-like"/>
    <property type="match status" value="3"/>
</dbReference>
<evidence type="ECO:0000259" key="15">
    <source>
        <dbReference type="PROSITE" id="PS50022"/>
    </source>
</evidence>
<feature type="domain" description="VWFD" evidence="18">
    <location>
        <begin position="3186"/>
        <end position="3363"/>
    </location>
</feature>
<evidence type="ECO:0000256" key="10">
    <source>
        <dbReference type="PROSITE-ProRule" id="PRU00076"/>
    </source>
</evidence>
<feature type="disulfide bond" evidence="9">
    <location>
        <begin position="4289"/>
        <end position="4341"/>
    </location>
</feature>
<accession>A0AAV2A039</accession>
<keyword evidence="8" id="KW-0325">Glycoprotein</keyword>
<evidence type="ECO:0000256" key="4">
    <source>
        <dbReference type="ARBA" id="ARBA00022729"/>
    </source>
</evidence>
<feature type="domain" description="VWFD" evidence="18">
    <location>
        <begin position="601"/>
        <end position="776"/>
    </location>
</feature>
<dbReference type="PROSITE" id="PS01285">
    <property type="entry name" value="FA58C_1"/>
    <property type="match status" value="2"/>
</dbReference>
<feature type="domain" description="Sushi" evidence="17">
    <location>
        <begin position="53"/>
        <end position="118"/>
    </location>
</feature>
<keyword evidence="7 10" id="KW-1015">Disulfide bond</keyword>
<feature type="region of interest" description="Disordered" evidence="12">
    <location>
        <begin position="2423"/>
        <end position="2446"/>
    </location>
</feature>
<evidence type="ECO:0000256" key="13">
    <source>
        <dbReference type="SAM" id="SignalP"/>
    </source>
</evidence>
<evidence type="ECO:0000256" key="1">
    <source>
        <dbReference type="ARBA" id="ARBA00004239"/>
    </source>
</evidence>
<dbReference type="PROSITE" id="PS50923">
    <property type="entry name" value="SUSHI"/>
    <property type="match status" value="1"/>
</dbReference>
<evidence type="ECO:0000256" key="7">
    <source>
        <dbReference type="ARBA" id="ARBA00023157"/>
    </source>
</evidence>
<feature type="domain" description="EGF-like" evidence="16">
    <location>
        <begin position="117"/>
        <end position="148"/>
    </location>
</feature>
<dbReference type="InterPro" id="IPR014853">
    <property type="entry name" value="VWF/SSPO/ZAN-like_Cys-rich_dom"/>
</dbReference>
<dbReference type="SMART" id="SM00231">
    <property type="entry name" value="FA58C"/>
    <property type="match status" value="3"/>
</dbReference>
<comment type="caution">
    <text evidence="10">Lacks conserved residue(s) required for the propagation of feature annotation.</text>
</comment>
<dbReference type="InterPro" id="IPR006207">
    <property type="entry name" value="Cys_knot_C"/>
</dbReference>
<dbReference type="SMART" id="SM00181">
    <property type="entry name" value="EGF"/>
    <property type="match status" value="5"/>
</dbReference>
<dbReference type="PROSITE" id="PS01185">
    <property type="entry name" value="CTCK_1"/>
    <property type="match status" value="1"/>
</dbReference>
<comment type="similarity">
    <text evidence="2">Belongs to the thrombospondin family.</text>
</comment>
<keyword evidence="3" id="KW-0964">Secreted</keyword>
<dbReference type="PROSITE" id="PS01225">
    <property type="entry name" value="CTCK_2"/>
    <property type="match status" value="1"/>
</dbReference>
<dbReference type="Gene3D" id="2.60.120.260">
    <property type="entry name" value="Galactose-binding domain-like"/>
    <property type="match status" value="3"/>
</dbReference>
<dbReference type="InterPro" id="IPR002919">
    <property type="entry name" value="TIL_dom"/>
</dbReference>
<feature type="domain" description="F5/8 type C" evidence="15">
    <location>
        <begin position="2408"/>
        <end position="2561"/>
    </location>
</feature>
<keyword evidence="10" id="KW-0245">EGF-like domain</keyword>